<dbReference type="EMBL" id="CAJNOI010001419">
    <property type="protein sequence ID" value="CAF1412112.1"/>
    <property type="molecule type" value="Genomic_DNA"/>
</dbReference>
<keyword evidence="2 5" id="KW-0812">Transmembrane</keyword>
<feature type="transmembrane region" description="Helical" evidence="5">
    <location>
        <begin position="274"/>
        <end position="292"/>
    </location>
</feature>
<evidence type="ECO:0000256" key="4">
    <source>
        <dbReference type="ARBA" id="ARBA00023136"/>
    </source>
</evidence>
<dbReference type="InterPro" id="IPR000276">
    <property type="entry name" value="GPCR_Rhodpsn"/>
</dbReference>
<evidence type="ECO:0000256" key="2">
    <source>
        <dbReference type="ARBA" id="ARBA00022692"/>
    </source>
</evidence>
<proteinExistence type="predicted"/>
<gene>
    <name evidence="7" type="ORF">BJG266_LOCUS38265</name>
    <name evidence="8" type="ORF">QVE165_LOCUS55138</name>
</gene>
<organism evidence="7 10">
    <name type="scientific">Adineta steineri</name>
    <dbReference type="NCBI Taxonomy" id="433720"/>
    <lineage>
        <taxon>Eukaryota</taxon>
        <taxon>Metazoa</taxon>
        <taxon>Spiralia</taxon>
        <taxon>Gnathifera</taxon>
        <taxon>Rotifera</taxon>
        <taxon>Eurotatoria</taxon>
        <taxon>Bdelloidea</taxon>
        <taxon>Adinetida</taxon>
        <taxon>Adinetidae</taxon>
        <taxon>Adineta</taxon>
    </lineage>
</organism>
<dbReference type="GO" id="GO:0016020">
    <property type="term" value="C:membrane"/>
    <property type="evidence" value="ECO:0007669"/>
    <property type="project" value="UniProtKB-SubCell"/>
</dbReference>
<feature type="transmembrane region" description="Helical" evidence="5">
    <location>
        <begin position="193"/>
        <end position="217"/>
    </location>
</feature>
<evidence type="ECO:0000256" key="3">
    <source>
        <dbReference type="ARBA" id="ARBA00022989"/>
    </source>
</evidence>
<comment type="caution">
    <text evidence="7">The sequence shown here is derived from an EMBL/GenBank/DDBJ whole genome shotgun (WGS) entry which is preliminary data.</text>
</comment>
<dbReference type="SUPFAM" id="SSF81321">
    <property type="entry name" value="Family A G protein-coupled receptor-like"/>
    <property type="match status" value="1"/>
</dbReference>
<accession>A0A815LME0</accession>
<keyword evidence="3 5" id="KW-1133">Transmembrane helix</keyword>
<evidence type="ECO:0000313" key="7">
    <source>
        <dbReference type="EMBL" id="CAF1412112.1"/>
    </source>
</evidence>
<comment type="subcellular location">
    <subcellularLocation>
        <location evidence="1">Membrane</location>
    </subcellularLocation>
</comment>
<feature type="transmembrane region" description="Helical" evidence="5">
    <location>
        <begin position="238"/>
        <end position="262"/>
    </location>
</feature>
<dbReference type="Pfam" id="PF00001">
    <property type="entry name" value="7tm_1"/>
    <property type="match status" value="1"/>
</dbReference>
<feature type="transmembrane region" description="Helical" evidence="5">
    <location>
        <begin position="139"/>
        <end position="164"/>
    </location>
</feature>
<dbReference type="GO" id="GO:0004930">
    <property type="term" value="F:G protein-coupled receptor activity"/>
    <property type="evidence" value="ECO:0007669"/>
    <property type="project" value="InterPro"/>
</dbReference>
<dbReference type="AlphaFoldDB" id="A0A815LME0"/>
<dbReference type="Proteomes" id="UP000663877">
    <property type="component" value="Unassembled WGS sequence"/>
</dbReference>
<dbReference type="PROSITE" id="PS50262">
    <property type="entry name" value="G_PROTEIN_RECEP_F1_2"/>
    <property type="match status" value="1"/>
</dbReference>
<evidence type="ECO:0000259" key="6">
    <source>
        <dbReference type="PROSITE" id="PS50262"/>
    </source>
</evidence>
<feature type="domain" description="G-protein coupled receptors family 1 profile" evidence="6">
    <location>
        <begin position="39"/>
        <end position="290"/>
    </location>
</feature>
<dbReference type="InterPro" id="IPR017452">
    <property type="entry name" value="GPCR_Rhodpsn_7TM"/>
</dbReference>
<reference evidence="7" key="1">
    <citation type="submission" date="2021-02" db="EMBL/GenBank/DDBJ databases">
        <authorList>
            <person name="Nowell W R."/>
        </authorList>
    </citation>
    <scope>NUCLEOTIDE SEQUENCE</scope>
</reference>
<sequence length="330" mass="39218">MNSEENDTSTTTFQVAETQLTRLIKYIIFQTFQIPAIFCFILIFYCVYRERELRRLHNHVMLLILLSCFILLIGELPITLSFFYRGWLEPQSDRLCLYWIFMNYTFEAMIFLLMAFASIERFVLIFFSTVITGSRRRKLLFHYIPMIFCCVLVIFWYIILLFLYPCVNTFNFSSFLCNSACYQSNVVIGTIDWVGTVLLPVLITIVFNVLLLIRVILQKRRLHIGMNWRRSRKMLIQLLSVVLIFLCTQIPLTIFALIRLIFDPNFLSTIVILWYYFTTYFIILLIPFAYVITTNEIHKHLIILKFCKPRLINPVTVNTIQQPKYPTTKI</sequence>
<name>A0A815LME0_9BILA</name>
<keyword evidence="4 5" id="KW-0472">Membrane</keyword>
<evidence type="ECO:0000256" key="1">
    <source>
        <dbReference type="ARBA" id="ARBA00004370"/>
    </source>
</evidence>
<dbReference type="OrthoDB" id="10049650at2759"/>
<dbReference type="CDD" id="cd00637">
    <property type="entry name" value="7tm_classA_rhodopsin-like"/>
    <property type="match status" value="1"/>
</dbReference>
<feature type="transmembrane region" description="Helical" evidence="5">
    <location>
        <begin position="104"/>
        <end position="127"/>
    </location>
</feature>
<keyword evidence="9" id="KW-1185">Reference proteome</keyword>
<evidence type="ECO:0000313" key="8">
    <source>
        <dbReference type="EMBL" id="CAF1617885.1"/>
    </source>
</evidence>
<feature type="transmembrane region" description="Helical" evidence="5">
    <location>
        <begin position="60"/>
        <end position="84"/>
    </location>
</feature>
<dbReference type="Gene3D" id="1.20.1070.10">
    <property type="entry name" value="Rhodopsin 7-helix transmembrane proteins"/>
    <property type="match status" value="1"/>
</dbReference>
<dbReference type="EMBL" id="CAJNOM010001744">
    <property type="protein sequence ID" value="CAF1617885.1"/>
    <property type="molecule type" value="Genomic_DNA"/>
</dbReference>
<evidence type="ECO:0000256" key="5">
    <source>
        <dbReference type="SAM" id="Phobius"/>
    </source>
</evidence>
<protein>
    <recommendedName>
        <fullName evidence="6">G-protein coupled receptors family 1 profile domain-containing protein</fullName>
    </recommendedName>
</protein>
<dbReference type="Proteomes" id="UP000663832">
    <property type="component" value="Unassembled WGS sequence"/>
</dbReference>
<evidence type="ECO:0000313" key="9">
    <source>
        <dbReference type="Proteomes" id="UP000663832"/>
    </source>
</evidence>
<evidence type="ECO:0000313" key="10">
    <source>
        <dbReference type="Proteomes" id="UP000663877"/>
    </source>
</evidence>
<feature type="transmembrane region" description="Helical" evidence="5">
    <location>
        <begin position="27"/>
        <end position="48"/>
    </location>
</feature>